<reference evidence="1" key="1">
    <citation type="submission" date="2021-11" db="EMBL/GenBank/DDBJ databases">
        <title>Fusarium solani-melongenae Genome sequencing and assembly.</title>
        <authorList>
            <person name="Xie S."/>
            <person name="Huang L."/>
            <person name="Zhang X."/>
        </authorList>
    </citation>
    <scope>NUCLEOTIDE SEQUENCE</scope>
    <source>
        <strain evidence="1">CRI 24-3</strain>
    </source>
</reference>
<protein>
    <submittedName>
        <fullName evidence="1">Uncharacterized protein</fullName>
    </submittedName>
</protein>
<dbReference type="EMBL" id="CP090038">
    <property type="protein sequence ID" value="UPL01432.1"/>
    <property type="molecule type" value="Genomic_DNA"/>
</dbReference>
<gene>
    <name evidence="1" type="ORF">LCI18_012366</name>
</gene>
<evidence type="ECO:0000313" key="2">
    <source>
        <dbReference type="Proteomes" id="UP000830768"/>
    </source>
</evidence>
<sequence>MTVNVAWQVLSTQHRAKQVKAIPPEWLLQPDSLDKLRGANTEDEGKLIKLDAVSKSGLLDQKDLDLTENSTAREVLDRLSRGELASEDVVRAYCKRASLAHQLTNCLTEIWFAEAIERAKWLDNQLKETGRVVGPLHGLPISIKDSFVVKGKHATAGYVEFLRRPVPEENSALVNLLLDAGAVIYCKTNVPQTMMTADSENNVFGRTLNPHNTKLTAGGSTGGEGALVAFRGSILGVGTDIAGSIRIPSLCCGVYGFKPTIDRIPFGGQISSPHPGSILGGIKPAAGPVTNSVGDLSLFMDVVMRQRPWKYDATAIDIPWRSLPHGEANSLVVGVLPEDPAYPLHPPVQRALESAASALEKAGHQVVRLPIDPSRSVSLGGRIGFQYFFLMEPESTNLSEEIGEPLVASVARGVHPFTKAGFPVSPELDRATQFADLNSVRDAYAEMWQKTWLDHSLDVILAPGAISTAVPHDTYGNPMYTLMWNVLDYPAGNIPYSFSSKDKDPKPQAATADFDADYVPEATHGAPCSVQVIASRFRDEECLRAMEVIDAVLHNDN</sequence>
<organism evidence="1 2">
    <name type="scientific">Fusarium solani subsp. cucurbitae</name>
    <name type="common">Neocosmosporum cucurbitae</name>
    <dbReference type="NCBI Taxonomy" id="2747967"/>
    <lineage>
        <taxon>Eukaryota</taxon>
        <taxon>Fungi</taxon>
        <taxon>Dikarya</taxon>
        <taxon>Ascomycota</taxon>
        <taxon>Pezizomycotina</taxon>
        <taxon>Sordariomycetes</taxon>
        <taxon>Hypocreomycetidae</taxon>
        <taxon>Hypocreales</taxon>
        <taxon>Nectriaceae</taxon>
        <taxon>Fusarium</taxon>
        <taxon>Fusarium solani species complex</taxon>
    </lineage>
</organism>
<name>A0ACD3ZJY5_FUSSC</name>
<keyword evidence="2" id="KW-1185">Reference proteome</keyword>
<dbReference type="Proteomes" id="UP000830768">
    <property type="component" value="Chromosome 10"/>
</dbReference>
<evidence type="ECO:0000313" key="1">
    <source>
        <dbReference type="EMBL" id="UPL01432.1"/>
    </source>
</evidence>
<accession>A0ACD3ZJY5</accession>
<proteinExistence type="predicted"/>